<dbReference type="AlphaFoldDB" id="A0A067LW93"/>
<sequence length="239" mass="26833">MVFHQLQASDRHEHTATQENMQAISYSYTSAISKVSRAKAANYVQVQTDEQIEGTFTIDPELCVPSWMLPSLQPGRGTTRTHLFLESKEKSVDGLIHLVHSRTTLEDSPVPTRTLLEVTAYRGVTLDIFPRSPYSCNHLRFRLKVVVEWGNIVLRIPPDFHGPIRYTTAAAQARFSLGVREKMLVLTQKSKTGSCFIGEWAQPEGEDAVWTGDEIEVTSTSDYSSHKISFTLSGETDDE</sequence>
<proteinExistence type="predicted"/>
<feature type="domain" description="DUF7330" evidence="1">
    <location>
        <begin position="42"/>
        <end position="230"/>
    </location>
</feature>
<gene>
    <name evidence="2" type="ORF">BOTBODRAFT_246882</name>
</gene>
<dbReference type="STRING" id="930990.A0A067LW93"/>
<dbReference type="Pfam" id="PF24016">
    <property type="entry name" value="DUF7330"/>
    <property type="match status" value="1"/>
</dbReference>
<reference evidence="3" key="1">
    <citation type="journal article" date="2014" name="Proc. Natl. Acad. Sci. U.S.A.">
        <title>Extensive sampling of basidiomycete genomes demonstrates inadequacy of the white-rot/brown-rot paradigm for wood decay fungi.</title>
        <authorList>
            <person name="Riley R."/>
            <person name="Salamov A.A."/>
            <person name="Brown D.W."/>
            <person name="Nagy L.G."/>
            <person name="Floudas D."/>
            <person name="Held B.W."/>
            <person name="Levasseur A."/>
            <person name="Lombard V."/>
            <person name="Morin E."/>
            <person name="Otillar R."/>
            <person name="Lindquist E.A."/>
            <person name="Sun H."/>
            <person name="LaButti K.M."/>
            <person name="Schmutz J."/>
            <person name="Jabbour D."/>
            <person name="Luo H."/>
            <person name="Baker S.E."/>
            <person name="Pisabarro A.G."/>
            <person name="Walton J.D."/>
            <person name="Blanchette R.A."/>
            <person name="Henrissat B."/>
            <person name="Martin F."/>
            <person name="Cullen D."/>
            <person name="Hibbett D.S."/>
            <person name="Grigoriev I.V."/>
        </authorList>
    </citation>
    <scope>NUCLEOTIDE SEQUENCE [LARGE SCALE GENOMIC DNA]</scope>
    <source>
        <strain evidence="3">FD-172 SS1</strain>
    </source>
</reference>
<evidence type="ECO:0000313" key="2">
    <source>
        <dbReference type="EMBL" id="KDQ06565.1"/>
    </source>
</evidence>
<dbReference type="OrthoDB" id="5289249at2759"/>
<name>A0A067LW93_BOTB1</name>
<dbReference type="Proteomes" id="UP000027195">
    <property type="component" value="Unassembled WGS sequence"/>
</dbReference>
<keyword evidence="3" id="KW-1185">Reference proteome</keyword>
<dbReference type="InParanoid" id="A0A067LW93"/>
<dbReference type="EMBL" id="KL198131">
    <property type="protein sequence ID" value="KDQ06565.1"/>
    <property type="molecule type" value="Genomic_DNA"/>
</dbReference>
<evidence type="ECO:0000313" key="3">
    <source>
        <dbReference type="Proteomes" id="UP000027195"/>
    </source>
</evidence>
<dbReference type="HOGENOM" id="CLU_1160935_0_0_1"/>
<organism evidence="2 3">
    <name type="scientific">Botryobasidium botryosum (strain FD-172 SS1)</name>
    <dbReference type="NCBI Taxonomy" id="930990"/>
    <lineage>
        <taxon>Eukaryota</taxon>
        <taxon>Fungi</taxon>
        <taxon>Dikarya</taxon>
        <taxon>Basidiomycota</taxon>
        <taxon>Agaricomycotina</taxon>
        <taxon>Agaricomycetes</taxon>
        <taxon>Cantharellales</taxon>
        <taxon>Botryobasidiaceae</taxon>
        <taxon>Botryobasidium</taxon>
    </lineage>
</organism>
<protein>
    <recommendedName>
        <fullName evidence="1">DUF7330 domain-containing protein</fullName>
    </recommendedName>
</protein>
<evidence type="ECO:0000259" key="1">
    <source>
        <dbReference type="Pfam" id="PF24016"/>
    </source>
</evidence>
<accession>A0A067LW93</accession>
<dbReference type="InterPro" id="IPR055754">
    <property type="entry name" value="DUF7330"/>
</dbReference>